<dbReference type="PANTHER" id="PTHR44757">
    <property type="entry name" value="DIGUANYLATE CYCLASE DGCP"/>
    <property type="match status" value="1"/>
</dbReference>
<evidence type="ECO:0000256" key="2">
    <source>
        <dbReference type="SAM" id="Phobius"/>
    </source>
</evidence>
<dbReference type="CDD" id="cd01948">
    <property type="entry name" value="EAL"/>
    <property type="match status" value="1"/>
</dbReference>
<feature type="transmembrane region" description="Helical" evidence="2">
    <location>
        <begin position="32"/>
        <end position="54"/>
    </location>
</feature>
<dbReference type="Pfam" id="PF00990">
    <property type="entry name" value="GGDEF"/>
    <property type="match status" value="1"/>
</dbReference>
<protein>
    <submittedName>
        <fullName evidence="5">EAL domain-containing protein</fullName>
    </submittedName>
</protein>
<dbReference type="InterPro" id="IPR029787">
    <property type="entry name" value="Nucleotide_cyclase"/>
</dbReference>
<proteinExistence type="predicted"/>
<keyword evidence="2" id="KW-1133">Transmembrane helix</keyword>
<dbReference type="SUPFAM" id="SSF141868">
    <property type="entry name" value="EAL domain-like"/>
    <property type="match status" value="1"/>
</dbReference>
<keyword evidence="2" id="KW-0472">Membrane</keyword>
<dbReference type="InterPro" id="IPR035919">
    <property type="entry name" value="EAL_sf"/>
</dbReference>
<evidence type="ECO:0000313" key="6">
    <source>
        <dbReference type="Proteomes" id="UP000564885"/>
    </source>
</evidence>
<evidence type="ECO:0000259" key="3">
    <source>
        <dbReference type="PROSITE" id="PS50883"/>
    </source>
</evidence>
<keyword evidence="6" id="KW-1185">Reference proteome</keyword>
<dbReference type="InterPro" id="IPR052155">
    <property type="entry name" value="Biofilm_reg_signaling"/>
</dbReference>
<dbReference type="SMART" id="SM00052">
    <property type="entry name" value="EAL"/>
    <property type="match status" value="1"/>
</dbReference>
<accession>A0A849HV34</accession>
<sequence length="536" mass="58356">MHRSAAAPPLTLSARAWSFIIRNRVSIQDLTLVLLAVLGTAFVCLEIDVFVSGGRGHLPGIETDELPVIGAVLMIGLLVFAWRRLRELKRETRRRSAAERDVRKLAFRDPLTGLPNRRQFTEALRTALMSPPRLGAAHALLMLDLNGFKQVNDIHGHGAGDELLIVVAQRLLGAVREGDLVVRLGGDEFAILAEQLAGPEAATGLALRVIDALSPPATVANIRQEISSGIGICLFPFPDATLDEVMRRADVALYRAKADGKSSLRFFDAEMDQHIRERDQLERELKTAVARGDIRPFFQPLVDLRTKEIVGFEALARWSHPVLGAVPPDRFIPVAEDTGLIQELSESLLAESCRAALDWPTSVTLSFNISPVQLKEPTLGLRILAILARTGLPPSRLEIEITESALVRDLESARSVLTSLREAGVRLALDDFGTGYSSLYHLRNFKLDKIKIDRSFVSSMAHEHESAEIVSALVGLGHGLGLTITAEGVEGSEQEADLLARGCQQGQGYLFSQAVSAEEAVSLLRPGQDRASAAGQ</sequence>
<feature type="domain" description="EAL" evidence="3">
    <location>
        <begin position="278"/>
        <end position="528"/>
    </location>
</feature>
<dbReference type="InterPro" id="IPR000160">
    <property type="entry name" value="GGDEF_dom"/>
</dbReference>
<dbReference type="NCBIfam" id="TIGR00254">
    <property type="entry name" value="GGDEF"/>
    <property type="match status" value="1"/>
</dbReference>
<reference evidence="5 6" key="1">
    <citation type="submission" date="2020-04" db="EMBL/GenBank/DDBJ databases">
        <title>Enterovirga sp. isolate from soil.</title>
        <authorList>
            <person name="Chea S."/>
            <person name="Kim D.-U."/>
        </authorList>
    </citation>
    <scope>NUCLEOTIDE SEQUENCE [LARGE SCALE GENOMIC DNA]</scope>
    <source>
        <strain evidence="5 6">DB1703</strain>
    </source>
</reference>
<dbReference type="Gene3D" id="3.30.70.270">
    <property type="match status" value="1"/>
</dbReference>
<feature type="domain" description="GGDEF" evidence="4">
    <location>
        <begin position="136"/>
        <end position="269"/>
    </location>
</feature>
<dbReference type="PROSITE" id="PS50887">
    <property type="entry name" value="GGDEF"/>
    <property type="match status" value="1"/>
</dbReference>
<dbReference type="CDD" id="cd01949">
    <property type="entry name" value="GGDEF"/>
    <property type="match status" value="1"/>
</dbReference>
<dbReference type="InterPro" id="IPR001633">
    <property type="entry name" value="EAL_dom"/>
</dbReference>
<evidence type="ECO:0000259" key="4">
    <source>
        <dbReference type="PROSITE" id="PS50887"/>
    </source>
</evidence>
<dbReference type="Gene3D" id="3.20.20.450">
    <property type="entry name" value="EAL domain"/>
    <property type="match status" value="1"/>
</dbReference>
<dbReference type="EMBL" id="JABEPP010000001">
    <property type="protein sequence ID" value="NNM71366.1"/>
    <property type="molecule type" value="Genomic_DNA"/>
</dbReference>
<name>A0A849HV34_9HYPH</name>
<keyword evidence="1" id="KW-0175">Coiled coil</keyword>
<dbReference type="PROSITE" id="PS50883">
    <property type="entry name" value="EAL"/>
    <property type="match status" value="1"/>
</dbReference>
<evidence type="ECO:0000313" key="5">
    <source>
        <dbReference type="EMBL" id="NNM71366.1"/>
    </source>
</evidence>
<gene>
    <name evidence="5" type="ORF">HJG44_03015</name>
</gene>
<feature type="coiled-coil region" evidence="1">
    <location>
        <begin position="264"/>
        <end position="291"/>
    </location>
</feature>
<dbReference type="SUPFAM" id="SSF55073">
    <property type="entry name" value="Nucleotide cyclase"/>
    <property type="match status" value="1"/>
</dbReference>
<dbReference type="AlphaFoldDB" id="A0A849HV34"/>
<comment type="caution">
    <text evidence="5">The sequence shown here is derived from an EMBL/GenBank/DDBJ whole genome shotgun (WGS) entry which is preliminary data.</text>
</comment>
<organism evidence="5 6">
    <name type="scientific">Enterovirga aerilata</name>
    <dbReference type="NCBI Taxonomy" id="2730920"/>
    <lineage>
        <taxon>Bacteria</taxon>
        <taxon>Pseudomonadati</taxon>
        <taxon>Pseudomonadota</taxon>
        <taxon>Alphaproteobacteria</taxon>
        <taxon>Hyphomicrobiales</taxon>
        <taxon>Methylobacteriaceae</taxon>
        <taxon>Enterovirga</taxon>
    </lineage>
</organism>
<keyword evidence="2" id="KW-0812">Transmembrane</keyword>
<dbReference type="Pfam" id="PF00563">
    <property type="entry name" value="EAL"/>
    <property type="match status" value="1"/>
</dbReference>
<evidence type="ECO:0000256" key="1">
    <source>
        <dbReference type="SAM" id="Coils"/>
    </source>
</evidence>
<dbReference type="InterPro" id="IPR043128">
    <property type="entry name" value="Rev_trsase/Diguanyl_cyclase"/>
</dbReference>
<dbReference type="PANTHER" id="PTHR44757:SF2">
    <property type="entry name" value="BIOFILM ARCHITECTURE MAINTENANCE PROTEIN MBAA"/>
    <property type="match status" value="1"/>
</dbReference>
<feature type="transmembrane region" description="Helical" evidence="2">
    <location>
        <begin position="66"/>
        <end position="85"/>
    </location>
</feature>
<dbReference type="SMART" id="SM00267">
    <property type="entry name" value="GGDEF"/>
    <property type="match status" value="1"/>
</dbReference>
<dbReference type="Proteomes" id="UP000564885">
    <property type="component" value="Unassembled WGS sequence"/>
</dbReference>
<dbReference type="RefSeq" id="WP_171216831.1">
    <property type="nucleotide sequence ID" value="NZ_JABEPP010000001.1"/>
</dbReference>